<reference evidence="1 2" key="1">
    <citation type="submission" date="2016-11" db="EMBL/GenBank/DDBJ databases">
        <title>Paenibacillus species isolates.</title>
        <authorList>
            <person name="Beno S.M."/>
        </authorList>
    </citation>
    <scope>NUCLEOTIDE SEQUENCE [LARGE SCALE GENOMIC DNA]</scope>
    <source>
        <strain evidence="1 2">FSL H8-0246</strain>
    </source>
</reference>
<comment type="caution">
    <text evidence="1">The sequence shown here is derived from an EMBL/GenBank/DDBJ whole genome shotgun (WGS) entry which is preliminary data.</text>
</comment>
<dbReference type="Proteomes" id="UP000187134">
    <property type="component" value="Unassembled WGS sequence"/>
</dbReference>
<organism evidence="1 2">
    <name type="scientific">Paenibacillus amylolyticus</name>
    <dbReference type="NCBI Taxonomy" id="1451"/>
    <lineage>
        <taxon>Bacteria</taxon>
        <taxon>Bacillati</taxon>
        <taxon>Bacillota</taxon>
        <taxon>Bacilli</taxon>
        <taxon>Bacillales</taxon>
        <taxon>Paenibacillaceae</taxon>
        <taxon>Paenibacillus</taxon>
    </lineage>
</organism>
<dbReference type="OrthoDB" id="2969567at2"/>
<accession>A0A1R1C5H1</accession>
<evidence type="ECO:0000313" key="2">
    <source>
        <dbReference type="Proteomes" id="UP000187134"/>
    </source>
</evidence>
<dbReference type="RefSeq" id="WP_076330632.1">
    <property type="nucleotide sequence ID" value="NZ_MRTJ01000001.1"/>
</dbReference>
<dbReference type="AlphaFoldDB" id="A0A1R1C5H1"/>
<dbReference type="InterPro" id="IPR056084">
    <property type="entry name" value="DUF7667"/>
</dbReference>
<protein>
    <submittedName>
        <fullName evidence="1">Uncharacterized protein</fullName>
    </submittedName>
</protein>
<dbReference type="EMBL" id="MRTJ01000001">
    <property type="protein sequence ID" value="OMF17268.1"/>
    <property type="molecule type" value="Genomic_DNA"/>
</dbReference>
<dbReference type="Pfam" id="PF24704">
    <property type="entry name" value="DUF7667"/>
    <property type="match status" value="1"/>
</dbReference>
<gene>
    <name evidence="1" type="ORF">BK131_04705</name>
</gene>
<evidence type="ECO:0000313" key="1">
    <source>
        <dbReference type="EMBL" id="OMF17268.1"/>
    </source>
</evidence>
<sequence>MFPYHARMAELWSLNKKRLLTDAELIELDQCMSLNAKHCWTLARLQNESLMASMTDDVEWQHETCARMEELQITGKVSYGDVL</sequence>
<name>A0A1R1C5H1_PAEAM</name>
<proteinExistence type="predicted"/>